<gene>
    <name evidence="1" type="ORF">MARGE09_P3700</name>
</gene>
<dbReference type="EMBL" id="AP023086">
    <property type="protein sequence ID" value="BCD99498.1"/>
    <property type="molecule type" value="Genomic_DNA"/>
</dbReference>
<dbReference type="Proteomes" id="UP001320119">
    <property type="component" value="Chromosome"/>
</dbReference>
<dbReference type="AlphaFoldDB" id="A0AAN2BLU8"/>
<name>A0AAN2BLU8_9GAMM</name>
<evidence type="ECO:0000313" key="2">
    <source>
        <dbReference type="Proteomes" id="UP001320119"/>
    </source>
</evidence>
<dbReference type="RefSeq" id="WP_236984766.1">
    <property type="nucleotide sequence ID" value="NZ_AP023086.1"/>
</dbReference>
<organism evidence="1 2">
    <name type="scientific">Marinagarivorans cellulosilyticus</name>
    <dbReference type="NCBI Taxonomy" id="2721545"/>
    <lineage>
        <taxon>Bacteria</taxon>
        <taxon>Pseudomonadati</taxon>
        <taxon>Pseudomonadota</taxon>
        <taxon>Gammaproteobacteria</taxon>
        <taxon>Cellvibrionales</taxon>
        <taxon>Cellvibrionaceae</taxon>
        <taxon>Marinagarivorans</taxon>
    </lineage>
</organism>
<keyword evidence="2" id="KW-1185">Reference proteome</keyword>
<accession>A0AAN2BLU8</accession>
<sequence>MKSQLRIEKAANNYLLASVATNSADVPNYITSPQGKPLKFLSIAHIKEFFEGQRIDEVLVVDDAGNSQAVEYW</sequence>
<reference evidence="1 2" key="1">
    <citation type="journal article" date="2022" name="IScience">
        <title>An ultrasensitive nanofiber-based assay for enzymatic hydrolysis and deep-sea microbial degradation of cellulose.</title>
        <authorList>
            <person name="Tsudome M."/>
            <person name="Tachioka M."/>
            <person name="Miyazaki M."/>
            <person name="Uchimura K."/>
            <person name="Tsuda M."/>
            <person name="Takaki Y."/>
            <person name="Deguchi S."/>
        </authorList>
    </citation>
    <scope>NUCLEOTIDE SEQUENCE [LARGE SCALE GENOMIC DNA]</scope>
    <source>
        <strain evidence="1 2">GE09</strain>
    </source>
</reference>
<dbReference type="KEGG" id="marq:MARGE09_P3700"/>
<evidence type="ECO:0000313" key="1">
    <source>
        <dbReference type="EMBL" id="BCD99498.1"/>
    </source>
</evidence>
<proteinExistence type="predicted"/>
<protein>
    <submittedName>
        <fullName evidence="1">Uncharacterized protein</fullName>
    </submittedName>
</protein>